<dbReference type="AlphaFoldDB" id="A0A6G1L5H6"/>
<keyword evidence="2" id="KW-1185">Reference proteome</keyword>
<evidence type="ECO:0000313" key="2">
    <source>
        <dbReference type="Proteomes" id="UP000799436"/>
    </source>
</evidence>
<dbReference type="EMBL" id="ML995855">
    <property type="protein sequence ID" value="KAF2767494.1"/>
    <property type="molecule type" value="Genomic_DNA"/>
</dbReference>
<dbReference type="Proteomes" id="UP000799436">
    <property type="component" value="Unassembled WGS sequence"/>
</dbReference>
<sequence length="118" mass="12882">MKAVKARAGLAGGLDSAIMHAESLALLTIPFSIALGAEHPTPQLCGNTSWNPQHVRGEMWLRDLELTMSQQIVRRSGFEYAKDCGSLAEILCQVSNLRDTQEMPSDATEGPRLSCNIR</sequence>
<accession>A0A6G1L5H6</accession>
<reference evidence="1" key="1">
    <citation type="journal article" date="2020" name="Stud. Mycol.">
        <title>101 Dothideomycetes genomes: a test case for predicting lifestyles and emergence of pathogens.</title>
        <authorList>
            <person name="Haridas S."/>
            <person name="Albert R."/>
            <person name="Binder M."/>
            <person name="Bloem J."/>
            <person name="Labutti K."/>
            <person name="Salamov A."/>
            <person name="Andreopoulos B."/>
            <person name="Baker S."/>
            <person name="Barry K."/>
            <person name="Bills G."/>
            <person name="Bluhm B."/>
            <person name="Cannon C."/>
            <person name="Castanera R."/>
            <person name="Culley D."/>
            <person name="Daum C."/>
            <person name="Ezra D."/>
            <person name="Gonzalez J."/>
            <person name="Henrissat B."/>
            <person name="Kuo A."/>
            <person name="Liang C."/>
            <person name="Lipzen A."/>
            <person name="Lutzoni F."/>
            <person name="Magnuson J."/>
            <person name="Mondo S."/>
            <person name="Nolan M."/>
            <person name="Ohm R."/>
            <person name="Pangilinan J."/>
            <person name="Park H.-J."/>
            <person name="Ramirez L."/>
            <person name="Alfaro M."/>
            <person name="Sun H."/>
            <person name="Tritt A."/>
            <person name="Yoshinaga Y."/>
            <person name="Zwiers L.-H."/>
            <person name="Turgeon B."/>
            <person name="Goodwin S."/>
            <person name="Spatafora J."/>
            <person name="Crous P."/>
            <person name="Grigoriev I."/>
        </authorList>
    </citation>
    <scope>NUCLEOTIDE SEQUENCE</scope>
    <source>
        <strain evidence="1">CBS 116005</strain>
    </source>
</reference>
<proteinExistence type="predicted"/>
<gene>
    <name evidence="1" type="ORF">EJ03DRAFT_329125</name>
</gene>
<evidence type="ECO:0000313" key="1">
    <source>
        <dbReference type="EMBL" id="KAF2767494.1"/>
    </source>
</evidence>
<name>A0A6G1L5H6_9PEZI</name>
<protein>
    <submittedName>
        <fullName evidence="1">Uncharacterized protein</fullName>
    </submittedName>
</protein>
<organism evidence="1 2">
    <name type="scientific">Teratosphaeria nubilosa</name>
    <dbReference type="NCBI Taxonomy" id="161662"/>
    <lineage>
        <taxon>Eukaryota</taxon>
        <taxon>Fungi</taxon>
        <taxon>Dikarya</taxon>
        <taxon>Ascomycota</taxon>
        <taxon>Pezizomycotina</taxon>
        <taxon>Dothideomycetes</taxon>
        <taxon>Dothideomycetidae</taxon>
        <taxon>Mycosphaerellales</taxon>
        <taxon>Teratosphaeriaceae</taxon>
        <taxon>Teratosphaeria</taxon>
    </lineage>
</organism>